<evidence type="ECO:0000313" key="2">
    <source>
        <dbReference type="Proteomes" id="UP000789901"/>
    </source>
</evidence>
<gene>
    <name evidence="1" type="ORF">GMARGA_LOCUS35239</name>
</gene>
<dbReference type="EMBL" id="CAJVQB010064687">
    <property type="protein sequence ID" value="CAG8841090.1"/>
    <property type="molecule type" value="Genomic_DNA"/>
</dbReference>
<accession>A0ABN7WWD4</accession>
<sequence>VDITRMDSDKKMNKIYNTRLKGRETVNTIQTSMLTPTEVKEYTSSDISGLSTMSLISSDW</sequence>
<organism evidence="1 2">
    <name type="scientific">Gigaspora margarita</name>
    <dbReference type="NCBI Taxonomy" id="4874"/>
    <lineage>
        <taxon>Eukaryota</taxon>
        <taxon>Fungi</taxon>
        <taxon>Fungi incertae sedis</taxon>
        <taxon>Mucoromycota</taxon>
        <taxon>Glomeromycotina</taxon>
        <taxon>Glomeromycetes</taxon>
        <taxon>Diversisporales</taxon>
        <taxon>Gigasporaceae</taxon>
        <taxon>Gigaspora</taxon>
    </lineage>
</organism>
<keyword evidence="2" id="KW-1185">Reference proteome</keyword>
<protein>
    <submittedName>
        <fullName evidence="1">8442_t:CDS:1</fullName>
    </submittedName>
</protein>
<reference evidence="1 2" key="1">
    <citation type="submission" date="2021-06" db="EMBL/GenBank/DDBJ databases">
        <authorList>
            <person name="Kallberg Y."/>
            <person name="Tangrot J."/>
            <person name="Rosling A."/>
        </authorList>
    </citation>
    <scope>NUCLEOTIDE SEQUENCE [LARGE SCALE GENOMIC DNA]</scope>
    <source>
        <strain evidence="1 2">120-4 pot B 10/14</strain>
    </source>
</reference>
<evidence type="ECO:0000313" key="1">
    <source>
        <dbReference type="EMBL" id="CAG8841090.1"/>
    </source>
</evidence>
<feature type="non-terminal residue" evidence="1">
    <location>
        <position position="1"/>
    </location>
</feature>
<name>A0ABN7WWD4_GIGMA</name>
<dbReference type="Proteomes" id="UP000789901">
    <property type="component" value="Unassembled WGS sequence"/>
</dbReference>
<proteinExistence type="predicted"/>
<comment type="caution">
    <text evidence="1">The sequence shown here is derived from an EMBL/GenBank/DDBJ whole genome shotgun (WGS) entry which is preliminary data.</text>
</comment>